<gene>
    <name evidence="1" type="ORF">IHE45_18G049800</name>
</gene>
<sequence length="361" mass="39957">MPRSMAMSSAMTDRVTALKEFDDTKTGVKGLVDSGITSIPAIFHHPYIPLSIPSTTHLSIPTVDLSLSRPIAVDLISSACRDWGFFQLINHGIPLSTIENTISAVRSFHQLPSTIRSQYYRRTPGAGVSYFSNLDLFLSEAASWKDTLKVTFGPVPLEVDQIPEVCRSELVAWDEQVKEVARQVMGMMCEGLGVKPARLEELTCLEGRGLAGQYYPPCPEPDRTFGSAEHTDAVVFTVLIQDKIGGLQVKSLRDESWLDVKPIPGALVINVGDFLQVISNDEFKSVQHRVIANSTNEPRVSVAVFFNPGSREDMDLYGPLYELISNEKPACYRNFNMSELVNIFLAKAVGCKSITEHFKLL</sequence>
<evidence type="ECO:0000313" key="1">
    <source>
        <dbReference type="EMBL" id="KAH7655995.1"/>
    </source>
</evidence>
<organism evidence="1 2">
    <name type="scientific">Dioscorea alata</name>
    <name type="common">Purple yam</name>
    <dbReference type="NCBI Taxonomy" id="55571"/>
    <lineage>
        <taxon>Eukaryota</taxon>
        <taxon>Viridiplantae</taxon>
        <taxon>Streptophyta</taxon>
        <taxon>Embryophyta</taxon>
        <taxon>Tracheophyta</taxon>
        <taxon>Spermatophyta</taxon>
        <taxon>Magnoliopsida</taxon>
        <taxon>Liliopsida</taxon>
        <taxon>Dioscoreales</taxon>
        <taxon>Dioscoreaceae</taxon>
        <taxon>Dioscorea</taxon>
    </lineage>
</organism>
<comment type="caution">
    <text evidence="1">The sequence shown here is derived from an EMBL/GenBank/DDBJ whole genome shotgun (WGS) entry which is preliminary data.</text>
</comment>
<evidence type="ECO:0000313" key="2">
    <source>
        <dbReference type="Proteomes" id="UP000827976"/>
    </source>
</evidence>
<reference evidence="2" key="1">
    <citation type="journal article" date="2022" name="Nat. Commun.">
        <title>Chromosome evolution and the genetic basis of agronomically important traits in greater yam.</title>
        <authorList>
            <person name="Bredeson J.V."/>
            <person name="Lyons J.B."/>
            <person name="Oniyinde I.O."/>
            <person name="Okereke N.R."/>
            <person name="Kolade O."/>
            <person name="Nnabue I."/>
            <person name="Nwadili C.O."/>
            <person name="Hribova E."/>
            <person name="Parker M."/>
            <person name="Nwogha J."/>
            <person name="Shu S."/>
            <person name="Carlson J."/>
            <person name="Kariba R."/>
            <person name="Muthemba S."/>
            <person name="Knop K."/>
            <person name="Barton G.J."/>
            <person name="Sherwood A.V."/>
            <person name="Lopez-Montes A."/>
            <person name="Asiedu R."/>
            <person name="Jamnadass R."/>
            <person name="Muchugi A."/>
            <person name="Goodstein D."/>
            <person name="Egesi C.N."/>
            <person name="Featherston J."/>
            <person name="Asfaw A."/>
            <person name="Simpson G.G."/>
            <person name="Dolezel J."/>
            <person name="Hendre P.S."/>
            <person name="Van Deynze A."/>
            <person name="Kumar P.L."/>
            <person name="Obidiegwu J.E."/>
            <person name="Bhattacharjee R."/>
            <person name="Rokhsar D.S."/>
        </authorList>
    </citation>
    <scope>NUCLEOTIDE SEQUENCE [LARGE SCALE GENOMIC DNA]</scope>
    <source>
        <strain evidence="2">cv. TDa95/00328</strain>
    </source>
</reference>
<protein>
    <submittedName>
        <fullName evidence="1">Iron/ascorbate family oxidoreductases protein</fullName>
    </submittedName>
</protein>
<dbReference type="Proteomes" id="UP000827976">
    <property type="component" value="Chromosome 18"/>
</dbReference>
<dbReference type="EMBL" id="CM037028">
    <property type="protein sequence ID" value="KAH7655995.1"/>
    <property type="molecule type" value="Genomic_DNA"/>
</dbReference>
<proteinExistence type="predicted"/>
<accession>A0ACB7U6V3</accession>
<name>A0ACB7U6V3_DIOAL</name>
<keyword evidence="2" id="KW-1185">Reference proteome</keyword>